<dbReference type="Proteomes" id="UP000317257">
    <property type="component" value="Unassembled WGS sequence"/>
</dbReference>
<sequence length="96" mass="10394">MASEHASQGPHNVTSKAIAIGIASKYLRDDGLIGLVEIQQLRAPSSLEPSTFEDGGRRPEPAIGNMEIDTELGIPDILKDDARVANGEKDERRKDI</sequence>
<comment type="caution">
    <text evidence="2">The sequence shown here is derived from an EMBL/GenBank/DDBJ whole genome shotgun (WGS) entry which is preliminary data.</text>
</comment>
<evidence type="ECO:0000313" key="2">
    <source>
        <dbReference type="EMBL" id="TWU72183.1"/>
    </source>
</evidence>
<reference evidence="3" key="1">
    <citation type="submission" date="2018-12" db="EMBL/GenBank/DDBJ databases">
        <title>The complete genome of Metarhizium rileyi, a key fungal pathogen of Lepidoptera.</title>
        <authorList>
            <person name="Binneck E."/>
            <person name="Lastra C.C.L."/>
            <person name="Sosa-Gomez D.R."/>
        </authorList>
    </citation>
    <scope>NUCLEOTIDE SEQUENCE [LARGE SCALE GENOMIC DNA]</scope>
    <source>
        <strain evidence="3">Cep018-CH2</strain>
    </source>
</reference>
<dbReference type="EMBL" id="SBHS01000031">
    <property type="protein sequence ID" value="TWU72183.1"/>
    <property type="molecule type" value="Genomic_DNA"/>
</dbReference>
<organism evidence="2 3">
    <name type="scientific">Metarhizium rileyi (strain RCEF 4871)</name>
    <name type="common">Nomuraea rileyi</name>
    <dbReference type="NCBI Taxonomy" id="1649241"/>
    <lineage>
        <taxon>Eukaryota</taxon>
        <taxon>Fungi</taxon>
        <taxon>Dikarya</taxon>
        <taxon>Ascomycota</taxon>
        <taxon>Pezizomycotina</taxon>
        <taxon>Sordariomycetes</taxon>
        <taxon>Hypocreomycetidae</taxon>
        <taxon>Hypocreales</taxon>
        <taxon>Clavicipitaceae</taxon>
        <taxon>Metarhizium</taxon>
    </lineage>
</organism>
<evidence type="ECO:0000313" key="3">
    <source>
        <dbReference type="Proteomes" id="UP000317257"/>
    </source>
</evidence>
<evidence type="ECO:0000256" key="1">
    <source>
        <dbReference type="SAM" id="MobiDB-lite"/>
    </source>
</evidence>
<gene>
    <name evidence="2" type="ORF">ED733_001372</name>
</gene>
<accession>A0A5C6G8I0</accession>
<protein>
    <submittedName>
        <fullName evidence="2">Uncharacterized protein</fullName>
    </submittedName>
</protein>
<dbReference type="AlphaFoldDB" id="A0A5C6G8I0"/>
<feature type="region of interest" description="Disordered" evidence="1">
    <location>
        <begin position="46"/>
        <end position="66"/>
    </location>
</feature>
<proteinExistence type="predicted"/>
<name>A0A5C6G8I0_METRR</name>